<dbReference type="AlphaFoldDB" id="A0A024FTB3"/>
<dbReference type="InParanoid" id="A0A024FTB3"/>
<evidence type="ECO:0000313" key="3">
    <source>
        <dbReference type="EMBL" id="CCI10246.1"/>
    </source>
</evidence>
<sequence>MKGCFLLICALQILQKIDVTSESVNVKLEIYHPPENQDGSVLVLRATIVGDNKYELEVTSGYSGLHQLPIISKNVCEYPNEDHSPMYKEEHKSGIRKGIGNFVHRKFKSRLRSHDNDGYKLIPKSSTITLLFSIDIIEAILDYNVGNEMILTFAWKESEQPTLYADTLGTGKQSRWIKRERYLLPPYLYASPLEKEEAIRRLGPIHLQTTYTMNEVVHSMSGLQNVYFDFSKVTSEIPQDLYGMMITHLEMLMVSDTSFNCDHKSLNRMPSIKFKDANRQEYEFTRQEYTVKIPAKEGEAGTSEEKCFMAIIPSPTPDTWVLGATFARRYTLEIMNADDAARKTRMYGFNPHKPVHLGF</sequence>
<keyword evidence="4" id="KW-1185">Reference proteome</keyword>
<dbReference type="Gene3D" id="2.40.70.10">
    <property type="entry name" value="Acid Proteases"/>
    <property type="match status" value="1"/>
</dbReference>
<gene>
    <name evidence="3" type="ORF">BN9_082650</name>
</gene>
<name>A0A024FTB3_9STRA</name>
<dbReference type="Proteomes" id="UP000053237">
    <property type="component" value="Unassembled WGS sequence"/>
</dbReference>
<dbReference type="InterPro" id="IPR033121">
    <property type="entry name" value="PEPTIDASE_A1"/>
</dbReference>
<dbReference type="InterPro" id="IPR021109">
    <property type="entry name" value="Peptidase_aspartic_dom_sf"/>
</dbReference>
<dbReference type="EMBL" id="CAIX01000160">
    <property type="protein sequence ID" value="CCI10246.1"/>
    <property type="molecule type" value="Genomic_DNA"/>
</dbReference>
<dbReference type="SUPFAM" id="SSF50630">
    <property type="entry name" value="Acid proteases"/>
    <property type="match status" value="1"/>
</dbReference>
<comment type="caution">
    <text evidence="3">The sequence shown here is derived from an EMBL/GenBank/DDBJ whole genome shotgun (WGS) entry which is preliminary data.</text>
</comment>
<dbReference type="Pfam" id="PF00026">
    <property type="entry name" value="Asp"/>
    <property type="match status" value="1"/>
</dbReference>
<accession>A0A024FTB3</accession>
<organism evidence="3 4">
    <name type="scientific">Albugo candida</name>
    <dbReference type="NCBI Taxonomy" id="65357"/>
    <lineage>
        <taxon>Eukaryota</taxon>
        <taxon>Sar</taxon>
        <taxon>Stramenopiles</taxon>
        <taxon>Oomycota</taxon>
        <taxon>Peronosporomycetes</taxon>
        <taxon>Albuginales</taxon>
        <taxon>Albuginaceae</taxon>
        <taxon>Albugo</taxon>
    </lineage>
</organism>
<protein>
    <recommendedName>
        <fullName evidence="2">Peptidase A1 domain-containing protein</fullName>
    </recommendedName>
</protein>
<proteinExistence type="predicted"/>
<feature type="domain" description="Peptidase A1" evidence="2">
    <location>
        <begin position="254"/>
        <end position="330"/>
    </location>
</feature>
<reference evidence="3 4" key="1">
    <citation type="submission" date="2012-05" db="EMBL/GenBank/DDBJ databases">
        <title>Recombination and specialization in a pathogen metapopulation.</title>
        <authorList>
            <person name="Gardiner A."/>
            <person name="Kemen E."/>
            <person name="Schultz-Larsen T."/>
            <person name="MacLean D."/>
            <person name="Van Oosterhout C."/>
            <person name="Jones J.D.G."/>
        </authorList>
    </citation>
    <scope>NUCLEOTIDE SEQUENCE [LARGE SCALE GENOMIC DNA]</scope>
    <source>
        <strain evidence="3 4">Ac Nc2</strain>
    </source>
</reference>
<feature type="chain" id="PRO_5001529248" description="Peptidase A1 domain-containing protein" evidence="1">
    <location>
        <begin position="22"/>
        <end position="359"/>
    </location>
</feature>
<evidence type="ECO:0000256" key="1">
    <source>
        <dbReference type="SAM" id="SignalP"/>
    </source>
</evidence>
<evidence type="ECO:0000259" key="2">
    <source>
        <dbReference type="Pfam" id="PF00026"/>
    </source>
</evidence>
<keyword evidence="1" id="KW-0732">Signal</keyword>
<feature type="signal peptide" evidence="1">
    <location>
        <begin position="1"/>
        <end position="21"/>
    </location>
</feature>
<evidence type="ECO:0000313" key="4">
    <source>
        <dbReference type="Proteomes" id="UP000053237"/>
    </source>
</evidence>